<dbReference type="GeneID" id="45233567"/>
<evidence type="ECO:0008006" key="3">
    <source>
        <dbReference type="Google" id="ProtNLM"/>
    </source>
</evidence>
<evidence type="ECO:0000313" key="1">
    <source>
        <dbReference type="EMBL" id="MDQ1208125.1"/>
    </source>
</evidence>
<dbReference type="RefSeq" id="WP_004921446.1">
    <property type="nucleotide sequence ID" value="NZ_BCMA01000004.1"/>
</dbReference>
<keyword evidence="2" id="KW-1185">Reference proteome</keyword>
<proteinExistence type="predicted"/>
<evidence type="ECO:0000313" key="2">
    <source>
        <dbReference type="Proteomes" id="UP001233360"/>
    </source>
</evidence>
<protein>
    <recommendedName>
        <fullName evidence="3">Chemotaxis protein</fullName>
    </recommendedName>
</protein>
<gene>
    <name evidence="1" type="ORF">QE380_001048</name>
</gene>
<reference evidence="1 2" key="1">
    <citation type="submission" date="2023-07" db="EMBL/GenBank/DDBJ databases">
        <title>Functional and genomic diversity of the sorghum phyllosphere microbiome.</title>
        <authorList>
            <person name="Shade A."/>
        </authorList>
    </citation>
    <scope>NUCLEOTIDE SEQUENCE [LARGE SCALE GENOMIC DNA]</scope>
    <source>
        <strain evidence="1 2">SORGH_AS_0887</strain>
    </source>
</reference>
<dbReference type="EMBL" id="JAUTBK010000002">
    <property type="protein sequence ID" value="MDQ1208125.1"/>
    <property type="molecule type" value="Genomic_DNA"/>
</dbReference>
<name>A0ABU0UUA6_ACIBI</name>
<accession>A0ABU0UUA6</accession>
<comment type="caution">
    <text evidence="1">The sequence shown here is derived from an EMBL/GenBank/DDBJ whole genome shotgun (WGS) entry which is preliminary data.</text>
</comment>
<sequence length="546" mass="62025">MSSQVSIRFDPSALLIIKKEIDHAIQLIEIAIQTLNDEQKVPFELEETLEQFDQCARVLLLIDMGHLAQMIEYLSMLVRKIMANPELVDTQQMMALSEGTTMLKRYIEFTCLHEVKAPQFLLDTLNRLELALDKPLTKEGQRLIPRLNAFKSDLSLPSPPKLEKSQYVHQLFKHSLYKLIRHTETSLDLQAIKLIGAYLASDAKKRSSQQYWQLVYVAFGHIEELILSDARLRTLIQLETNIGHFLQQPEQFQASVSDLADIISLCVSQDDAISELLRRQLRIGDEQLTDAQLQVLSSHLYGPDYETIHCICELITDSMTHIRNDIEYNYQNMSPEKIQDIQNQLHHIANVFQVLNLHEANKALSKQAEHLSQPDILTNEGYAQQLMRSILSAMNSLGILQRNYTSNRLQLRAHNMAISLDRLDDAHSALLHETKLLVNTTAQSLEQQQINELDLTSLSSQLKELSGAALFLGAKELAKALTDSAGFIKIQQQQHIFLSPENITTLLNILACLDLFVDNLKTKQPVLKSTFEVALRNASQFQSTVA</sequence>
<organism evidence="1 2">
    <name type="scientific">Acinetobacter baylyi</name>
    <dbReference type="NCBI Taxonomy" id="202950"/>
    <lineage>
        <taxon>Bacteria</taxon>
        <taxon>Pseudomonadati</taxon>
        <taxon>Pseudomonadota</taxon>
        <taxon>Gammaproteobacteria</taxon>
        <taxon>Moraxellales</taxon>
        <taxon>Moraxellaceae</taxon>
        <taxon>Acinetobacter</taxon>
    </lineage>
</organism>
<dbReference type="Proteomes" id="UP001233360">
    <property type="component" value="Unassembled WGS sequence"/>
</dbReference>